<dbReference type="KEGG" id="paro:CUV01_02880"/>
<dbReference type="EC" id="4.2.1.84" evidence="5"/>
<dbReference type="Gene3D" id="2.30.30.50">
    <property type="match status" value="1"/>
</dbReference>
<proteinExistence type="inferred from homology"/>
<dbReference type="Pfam" id="PF21006">
    <property type="entry name" value="NHase_beta_N"/>
    <property type="match status" value="1"/>
</dbReference>
<dbReference type="PIRSF" id="PIRSF001427">
    <property type="entry name" value="NHase_beta"/>
    <property type="match status" value="1"/>
</dbReference>
<evidence type="ECO:0000313" key="9">
    <source>
        <dbReference type="Proteomes" id="UP000233742"/>
    </source>
</evidence>
<dbReference type="GO" id="GO:0046914">
    <property type="term" value="F:transition metal ion binding"/>
    <property type="evidence" value="ECO:0007669"/>
    <property type="project" value="InterPro"/>
</dbReference>
<comment type="function">
    <text evidence="1 5">NHase catalyzes the hydration of various nitrile compounds to the corresponding amides.</text>
</comment>
<evidence type="ECO:0000259" key="6">
    <source>
        <dbReference type="Pfam" id="PF02211"/>
    </source>
</evidence>
<comment type="catalytic activity">
    <reaction evidence="4 5">
        <text>an aliphatic primary amide = an aliphatic nitrile + H2O</text>
        <dbReference type="Rhea" id="RHEA:12673"/>
        <dbReference type="ChEBI" id="CHEBI:15377"/>
        <dbReference type="ChEBI" id="CHEBI:65285"/>
        <dbReference type="ChEBI" id="CHEBI:80291"/>
        <dbReference type="EC" id="4.2.1.84"/>
    </reaction>
</comment>
<evidence type="ECO:0000313" key="8">
    <source>
        <dbReference type="EMBL" id="AUH32471.1"/>
    </source>
</evidence>
<evidence type="ECO:0000259" key="7">
    <source>
        <dbReference type="Pfam" id="PF21006"/>
    </source>
</evidence>
<feature type="domain" description="Nitrile hydratase beta subunit" evidence="6">
    <location>
        <begin position="120"/>
        <end position="216"/>
    </location>
</feature>
<dbReference type="OrthoDB" id="3478924at2"/>
<name>A0A2K9F008_9RHOB</name>
<dbReference type="InterPro" id="IPR042262">
    <property type="entry name" value="CN_hydtase_beta_C"/>
</dbReference>
<sequence>MNGPHDLGGKMGFGAIAPEAEEPIFHAEWEERALGLTLAAGVLGAWNIDESRHARESLPWPIYLGTSYYEIWTRALEVLLQRHGFITPEELASGDAQTAPAHPRRMPADAVDAVLARGGPTDRAIETAPRFGVGDAVRALNLQPNGHTRLPGYVRGHLGRVVATRGGFIFPDSNAHGNGEAPQHLYSVRFQGAELWGGAAEPGSSVTIDAWESYLEHA</sequence>
<organism evidence="8 9">
    <name type="scientific">Paracoccus tegillarcae</name>
    <dbReference type="NCBI Taxonomy" id="1529068"/>
    <lineage>
        <taxon>Bacteria</taxon>
        <taxon>Pseudomonadati</taxon>
        <taxon>Pseudomonadota</taxon>
        <taxon>Alphaproteobacteria</taxon>
        <taxon>Rhodobacterales</taxon>
        <taxon>Paracoccaceae</taxon>
        <taxon>Paracoccus</taxon>
    </lineage>
</organism>
<dbReference type="InterPro" id="IPR024690">
    <property type="entry name" value="CN_hydtase_beta_dom_C"/>
</dbReference>
<dbReference type="Pfam" id="PF02211">
    <property type="entry name" value="NHase_beta_C"/>
    <property type="match status" value="1"/>
</dbReference>
<dbReference type="GO" id="GO:0018822">
    <property type="term" value="F:nitrile hydratase activity"/>
    <property type="evidence" value="ECO:0007669"/>
    <property type="project" value="UniProtKB-EC"/>
</dbReference>
<evidence type="ECO:0000256" key="1">
    <source>
        <dbReference type="ARBA" id="ARBA00004042"/>
    </source>
</evidence>
<dbReference type="AlphaFoldDB" id="A0A2K9F008"/>
<keyword evidence="9" id="KW-1185">Reference proteome</keyword>
<evidence type="ECO:0000256" key="4">
    <source>
        <dbReference type="ARBA" id="ARBA00044877"/>
    </source>
</evidence>
<reference evidence="8 9" key="1">
    <citation type="submission" date="2017-12" db="EMBL/GenBank/DDBJ databases">
        <authorList>
            <person name="Hurst M.R.H."/>
        </authorList>
    </citation>
    <scope>NUCLEOTIDE SEQUENCE [LARGE SCALE GENOMIC DNA]</scope>
    <source>
        <strain evidence="8 9">BM15</strain>
    </source>
</reference>
<feature type="domain" description="Nitrile hydratase beta subunit-like N-terminal" evidence="7">
    <location>
        <begin position="1"/>
        <end position="102"/>
    </location>
</feature>
<dbReference type="Proteomes" id="UP000233742">
    <property type="component" value="Chromosome"/>
</dbReference>
<comment type="similarity">
    <text evidence="2 5">Belongs to the nitrile hydratase subunit beta family.</text>
</comment>
<keyword evidence="3 5" id="KW-0456">Lyase</keyword>
<dbReference type="InterPro" id="IPR008990">
    <property type="entry name" value="Elect_transpt_acc-like_dom_sf"/>
</dbReference>
<gene>
    <name evidence="8" type="primary">nthB</name>
    <name evidence="8" type="ORF">CUV01_02880</name>
</gene>
<accession>A0A2K9F008</accession>
<dbReference type="SUPFAM" id="SSF50090">
    <property type="entry name" value="Electron transport accessory proteins"/>
    <property type="match status" value="1"/>
</dbReference>
<evidence type="ECO:0000256" key="3">
    <source>
        <dbReference type="ARBA" id="ARBA00023239"/>
    </source>
</evidence>
<dbReference type="NCBIfam" id="TIGR03888">
    <property type="entry name" value="nitrile_beta"/>
    <property type="match status" value="1"/>
</dbReference>
<evidence type="ECO:0000256" key="2">
    <source>
        <dbReference type="ARBA" id="ARBA00009098"/>
    </source>
</evidence>
<dbReference type="InterPro" id="IPR049054">
    <property type="entry name" value="CN_hydtase_beta-like_N"/>
</dbReference>
<evidence type="ECO:0000256" key="5">
    <source>
        <dbReference type="PIRNR" id="PIRNR001427"/>
    </source>
</evidence>
<dbReference type="RefSeq" id="WP_101459146.1">
    <property type="nucleotide sequence ID" value="NZ_CP025408.1"/>
</dbReference>
<dbReference type="EMBL" id="CP025408">
    <property type="protein sequence ID" value="AUH32471.1"/>
    <property type="molecule type" value="Genomic_DNA"/>
</dbReference>
<dbReference type="Gene3D" id="1.10.472.20">
    <property type="entry name" value="Nitrile hydratase, beta subunit"/>
    <property type="match status" value="1"/>
</dbReference>
<dbReference type="InterPro" id="IPR003168">
    <property type="entry name" value="Nitrile_hydratase_bsu"/>
</dbReference>
<protein>
    <recommendedName>
        <fullName evidence="5">Nitrile hydratase subunit beta</fullName>
        <shortName evidence="5">NHase</shortName>
        <ecNumber evidence="5">4.2.1.84</ecNumber>
    </recommendedName>
</protein>